<dbReference type="EMBL" id="BSOH01000021">
    <property type="protein sequence ID" value="GLR18526.1"/>
    <property type="molecule type" value="Genomic_DNA"/>
</dbReference>
<gene>
    <name evidence="1" type="ORF">GCM10007940_31420</name>
</gene>
<keyword evidence="2" id="KW-1185">Reference proteome</keyword>
<dbReference type="AlphaFoldDB" id="A0AA37SPS4"/>
<evidence type="ECO:0000313" key="2">
    <source>
        <dbReference type="Proteomes" id="UP001156666"/>
    </source>
</evidence>
<dbReference type="InterPro" id="IPR022269">
    <property type="entry name" value="SO_2930-like_C"/>
</dbReference>
<reference evidence="1" key="2">
    <citation type="submission" date="2023-01" db="EMBL/GenBank/DDBJ databases">
        <title>Draft genome sequence of Portibacter lacus strain NBRC 108769.</title>
        <authorList>
            <person name="Sun Q."/>
            <person name="Mori K."/>
        </authorList>
    </citation>
    <scope>NUCLEOTIDE SEQUENCE</scope>
    <source>
        <strain evidence="1">NBRC 108769</strain>
    </source>
</reference>
<evidence type="ECO:0000313" key="1">
    <source>
        <dbReference type="EMBL" id="GLR18526.1"/>
    </source>
</evidence>
<dbReference type="Proteomes" id="UP001156666">
    <property type="component" value="Unassembled WGS sequence"/>
</dbReference>
<comment type="caution">
    <text evidence="1">The sequence shown here is derived from an EMBL/GenBank/DDBJ whole genome shotgun (WGS) entry which is preliminary data.</text>
</comment>
<sequence length="348" mass="39241">MTAFRILILSLVVFWSCSTPKQSGISLPEDGEFFDLLSEYNVFDDLVPNEKLTKYEVTNSLFTDYAEKDRYVYIPDGQSATLKKDGFFDWPVGSMMVKNFYYTVDQIDTEKIIETRLLIKDETEWKAISYVWNDQQTEAKISKVGAVFPLTIDHKTEKLAFDYVVPNKNQCKSCHNKNEKIDPIGFKYGNLDTDISVDSKSVNQLAYLADKGIIKLNVFQDSINSMISYNDAGQDIQERALAYLDINCGHCHRPDGPGNTSGLFLQYDETRSNHLGFCKSPVAAGKGSGGRIFDIYPGHADSSILYYRMASVDPGSMMPEVGRSLTHKEGLSIVAEWINALEYDCFAQ</sequence>
<dbReference type="RefSeq" id="WP_235294351.1">
    <property type="nucleotide sequence ID" value="NZ_BSOH01000021.1"/>
</dbReference>
<reference evidence="1" key="1">
    <citation type="journal article" date="2014" name="Int. J. Syst. Evol. Microbiol.">
        <title>Complete genome sequence of Corynebacterium casei LMG S-19264T (=DSM 44701T), isolated from a smear-ripened cheese.</title>
        <authorList>
            <consortium name="US DOE Joint Genome Institute (JGI-PGF)"/>
            <person name="Walter F."/>
            <person name="Albersmeier A."/>
            <person name="Kalinowski J."/>
            <person name="Ruckert C."/>
        </authorList>
    </citation>
    <scope>NUCLEOTIDE SEQUENCE</scope>
    <source>
        <strain evidence="1">NBRC 108769</strain>
    </source>
</reference>
<name>A0AA37SPS4_9BACT</name>
<protein>
    <submittedName>
        <fullName evidence="1">Uncharacterized protein</fullName>
    </submittedName>
</protein>
<proteinExistence type="predicted"/>
<organism evidence="1 2">
    <name type="scientific">Portibacter lacus</name>
    <dbReference type="NCBI Taxonomy" id="1099794"/>
    <lineage>
        <taxon>Bacteria</taxon>
        <taxon>Pseudomonadati</taxon>
        <taxon>Bacteroidota</taxon>
        <taxon>Saprospiria</taxon>
        <taxon>Saprospirales</taxon>
        <taxon>Haliscomenobacteraceae</taxon>
        <taxon>Portibacter</taxon>
    </lineage>
</organism>
<dbReference type="NCBIfam" id="TIGR03806">
    <property type="entry name" value="chp_HNE_0200"/>
    <property type="match status" value="1"/>
</dbReference>
<accession>A0AA37SPS4</accession>